<comment type="caution">
    <text evidence="1">The sequence shown here is derived from an EMBL/GenBank/DDBJ whole genome shotgun (WGS) entry which is preliminary data.</text>
</comment>
<proteinExistence type="predicted"/>
<dbReference type="EMBL" id="CASHSV030000024">
    <property type="protein sequence ID" value="CAJ2639217.1"/>
    <property type="molecule type" value="Genomic_DNA"/>
</dbReference>
<evidence type="ECO:0000313" key="2">
    <source>
        <dbReference type="Proteomes" id="UP001177021"/>
    </source>
</evidence>
<gene>
    <name evidence="1" type="ORF">MILVUS5_LOCUS9285</name>
</gene>
<accession>A0ACB0J425</accession>
<dbReference type="Proteomes" id="UP001177021">
    <property type="component" value="Unassembled WGS sequence"/>
</dbReference>
<reference evidence="1" key="1">
    <citation type="submission" date="2023-10" db="EMBL/GenBank/DDBJ databases">
        <authorList>
            <person name="Rodriguez Cubillos JULIANA M."/>
            <person name="De Vega J."/>
        </authorList>
    </citation>
    <scope>NUCLEOTIDE SEQUENCE</scope>
</reference>
<organism evidence="1 2">
    <name type="scientific">Trifolium pratense</name>
    <name type="common">Red clover</name>
    <dbReference type="NCBI Taxonomy" id="57577"/>
    <lineage>
        <taxon>Eukaryota</taxon>
        <taxon>Viridiplantae</taxon>
        <taxon>Streptophyta</taxon>
        <taxon>Embryophyta</taxon>
        <taxon>Tracheophyta</taxon>
        <taxon>Spermatophyta</taxon>
        <taxon>Magnoliopsida</taxon>
        <taxon>eudicotyledons</taxon>
        <taxon>Gunneridae</taxon>
        <taxon>Pentapetalae</taxon>
        <taxon>rosids</taxon>
        <taxon>fabids</taxon>
        <taxon>Fabales</taxon>
        <taxon>Fabaceae</taxon>
        <taxon>Papilionoideae</taxon>
        <taxon>50 kb inversion clade</taxon>
        <taxon>NPAAA clade</taxon>
        <taxon>Hologalegina</taxon>
        <taxon>IRL clade</taxon>
        <taxon>Trifolieae</taxon>
        <taxon>Trifolium</taxon>
    </lineage>
</organism>
<name>A0ACB0J425_TRIPR</name>
<sequence>MKTGIQNEEDRLSNLPDSVILHILSFLKTEEALQTYVLSKRWKNIPRHLPTLIFKPSHFNYGHSFGKFVSQILSLRDHSTPLDTLDWMEFDQDFVEPDILKSILEYAVSHNIQLLRFSITCEIKQFPSCFFSSKTLTSLDLNVHTSIAFSGRASFPNSLNLPALTTLALRSFYFCAGDDGCSEPFSAFNKLDTLLIEDCQLLDAQILCISSTTLINLTVNYEIGYNYLDSYKCKLSTPSLCNLNYTGVLIHNLCRSDLCSLKDVCIDVFNPYCSPYKEYYPFVLNLLLELANIKSLTVSSTTLQVLFFVPDLFKVKLASLYNLESLQVKVKLLEPPVYYEVIGLESCDFRKFEPGRIVDFLLQNSPSAKVINIYND</sequence>
<protein>
    <submittedName>
        <fullName evidence="1">Uncharacterized protein</fullName>
    </submittedName>
</protein>
<evidence type="ECO:0000313" key="1">
    <source>
        <dbReference type="EMBL" id="CAJ2639217.1"/>
    </source>
</evidence>
<keyword evidence="2" id="KW-1185">Reference proteome</keyword>